<dbReference type="GO" id="GO:0008270">
    <property type="term" value="F:zinc ion binding"/>
    <property type="evidence" value="ECO:0007669"/>
    <property type="project" value="UniProtKB-KW"/>
</dbReference>
<reference evidence="7 8" key="1">
    <citation type="journal article" date="2014" name="Am. J. Bot.">
        <title>Genome assembly and annotation for red clover (Trifolium pratense; Fabaceae).</title>
        <authorList>
            <person name="Istvanek J."/>
            <person name="Jaros M."/>
            <person name="Krenek A."/>
            <person name="Repkova J."/>
        </authorList>
    </citation>
    <scope>NUCLEOTIDE SEQUENCE [LARGE SCALE GENOMIC DNA]</scope>
    <source>
        <strain evidence="8">cv. Tatra</strain>
        <tissue evidence="7">Young leaves</tissue>
    </source>
</reference>
<dbReference type="STRING" id="57577.A0A2K3N5J6"/>
<evidence type="ECO:0000256" key="1">
    <source>
        <dbReference type="ARBA" id="ARBA00004123"/>
    </source>
</evidence>
<proteinExistence type="predicted"/>
<comment type="caution">
    <text evidence="7">The sequence shown here is derived from an EMBL/GenBank/DDBJ whole genome shotgun (WGS) entry which is preliminary data.</text>
</comment>
<dbReference type="GO" id="GO:0046983">
    <property type="term" value="F:protein dimerization activity"/>
    <property type="evidence" value="ECO:0007669"/>
    <property type="project" value="InterPro"/>
</dbReference>
<evidence type="ECO:0000256" key="5">
    <source>
        <dbReference type="ARBA" id="ARBA00023242"/>
    </source>
</evidence>
<dbReference type="Pfam" id="PF05699">
    <property type="entry name" value="Dimer_Tnp_hAT"/>
    <property type="match status" value="1"/>
</dbReference>
<gene>
    <name evidence="7" type="ORF">L195_g021501</name>
</gene>
<organism evidence="7 8">
    <name type="scientific">Trifolium pratense</name>
    <name type="common">Red clover</name>
    <dbReference type="NCBI Taxonomy" id="57577"/>
    <lineage>
        <taxon>Eukaryota</taxon>
        <taxon>Viridiplantae</taxon>
        <taxon>Streptophyta</taxon>
        <taxon>Embryophyta</taxon>
        <taxon>Tracheophyta</taxon>
        <taxon>Spermatophyta</taxon>
        <taxon>Magnoliopsida</taxon>
        <taxon>eudicotyledons</taxon>
        <taxon>Gunneridae</taxon>
        <taxon>Pentapetalae</taxon>
        <taxon>rosids</taxon>
        <taxon>fabids</taxon>
        <taxon>Fabales</taxon>
        <taxon>Fabaceae</taxon>
        <taxon>Papilionoideae</taxon>
        <taxon>50 kb inversion clade</taxon>
        <taxon>NPAAA clade</taxon>
        <taxon>Hologalegina</taxon>
        <taxon>IRL clade</taxon>
        <taxon>Trifolieae</taxon>
        <taxon>Trifolium</taxon>
    </lineage>
</organism>
<dbReference type="InterPro" id="IPR052035">
    <property type="entry name" value="ZnF_BED_domain_contain"/>
</dbReference>
<dbReference type="PANTHER" id="PTHR46481">
    <property type="entry name" value="ZINC FINGER BED DOMAIN-CONTAINING PROTEIN 4"/>
    <property type="match status" value="1"/>
</dbReference>
<name>A0A2K3N5J6_TRIPR</name>
<evidence type="ECO:0000256" key="4">
    <source>
        <dbReference type="ARBA" id="ARBA00022833"/>
    </source>
</evidence>
<dbReference type="Proteomes" id="UP000236291">
    <property type="component" value="Unassembled WGS sequence"/>
</dbReference>
<reference evidence="7 8" key="2">
    <citation type="journal article" date="2017" name="Front. Plant Sci.">
        <title>Gene Classification and Mining of Molecular Markers Useful in Red Clover (Trifolium pratense) Breeding.</title>
        <authorList>
            <person name="Istvanek J."/>
            <person name="Dluhosova J."/>
            <person name="Dluhos P."/>
            <person name="Patkova L."/>
            <person name="Nedelnik J."/>
            <person name="Repkova J."/>
        </authorList>
    </citation>
    <scope>NUCLEOTIDE SEQUENCE [LARGE SCALE GENOMIC DNA]</scope>
    <source>
        <strain evidence="8">cv. Tatra</strain>
        <tissue evidence="7">Young leaves</tissue>
    </source>
</reference>
<keyword evidence="4" id="KW-0862">Zinc</keyword>
<sequence>MDECRKVIVHFILSDENAFRSVGSEGFRQLGRLLQPQSIVPSRRTIAKDCYKLYLTEKLKLNTFFKTNCTSVALTTDHWTSIQKLSYLVITAFFIDNEGNYKKRIICFTLILDDKEDSFERKVQEVLREWGIRNVSRVAYDGTFCTRGSVLNTYWSSLSPRMAEALICTQSWLQNMSFGVRTSGVSRSGTAGEALPAAGPSI</sequence>
<dbReference type="AlphaFoldDB" id="A0A2K3N5J6"/>
<evidence type="ECO:0000259" key="6">
    <source>
        <dbReference type="Pfam" id="PF05699"/>
    </source>
</evidence>
<dbReference type="EMBL" id="ASHM01016449">
    <property type="protein sequence ID" value="PNX98259.1"/>
    <property type="molecule type" value="Genomic_DNA"/>
</dbReference>
<keyword evidence="5" id="KW-0539">Nucleus</keyword>
<dbReference type="PANTHER" id="PTHR46481:SF10">
    <property type="entry name" value="ZINC FINGER BED DOMAIN-CONTAINING PROTEIN 39"/>
    <property type="match status" value="1"/>
</dbReference>
<evidence type="ECO:0000313" key="8">
    <source>
        <dbReference type="Proteomes" id="UP000236291"/>
    </source>
</evidence>
<comment type="subcellular location">
    <subcellularLocation>
        <location evidence="1">Nucleus</location>
    </subcellularLocation>
</comment>
<dbReference type="InterPro" id="IPR008906">
    <property type="entry name" value="HATC_C_dom"/>
</dbReference>
<dbReference type="SUPFAM" id="SSF140996">
    <property type="entry name" value="Hermes dimerisation domain"/>
    <property type="match status" value="1"/>
</dbReference>
<keyword evidence="3" id="KW-0863">Zinc-finger</keyword>
<protein>
    <submittedName>
        <fullName evidence="7">HAT family dimerization domain containing protein</fullName>
    </submittedName>
</protein>
<accession>A0A2K3N5J6</accession>
<feature type="domain" description="HAT C-terminal dimerisation" evidence="6">
    <location>
        <begin position="135"/>
        <end position="173"/>
    </location>
</feature>
<evidence type="ECO:0000313" key="7">
    <source>
        <dbReference type="EMBL" id="PNX98259.1"/>
    </source>
</evidence>
<evidence type="ECO:0000256" key="2">
    <source>
        <dbReference type="ARBA" id="ARBA00022723"/>
    </source>
</evidence>
<evidence type="ECO:0000256" key="3">
    <source>
        <dbReference type="ARBA" id="ARBA00022771"/>
    </source>
</evidence>
<dbReference type="GO" id="GO:0005634">
    <property type="term" value="C:nucleus"/>
    <property type="evidence" value="ECO:0007669"/>
    <property type="project" value="UniProtKB-SubCell"/>
</dbReference>
<keyword evidence="2" id="KW-0479">Metal-binding</keyword>